<dbReference type="EMBL" id="BAAADQ010000005">
    <property type="protein sequence ID" value="GAA0540395.1"/>
    <property type="molecule type" value="Genomic_DNA"/>
</dbReference>
<evidence type="ECO:0000313" key="2">
    <source>
        <dbReference type="EMBL" id="MEZ3168669.1"/>
    </source>
</evidence>
<organism evidence="1 3">
    <name type="scientific">Halorubrum ejinorense</name>
    <dbReference type="NCBI Taxonomy" id="425309"/>
    <lineage>
        <taxon>Archaea</taxon>
        <taxon>Methanobacteriati</taxon>
        <taxon>Methanobacteriota</taxon>
        <taxon>Stenosarchaea group</taxon>
        <taxon>Halobacteria</taxon>
        <taxon>Halobacteriales</taxon>
        <taxon>Haloferacaceae</taxon>
        <taxon>Halorubrum</taxon>
    </lineage>
</organism>
<name>A0AAV3SS91_9EURY</name>
<dbReference type="InterPro" id="IPR024510">
    <property type="entry name" value="DUF2589"/>
</dbReference>
<proteinExistence type="predicted"/>
<dbReference type="Pfam" id="PF11655">
    <property type="entry name" value="DUF2589"/>
    <property type="match status" value="1"/>
</dbReference>
<evidence type="ECO:0000313" key="3">
    <source>
        <dbReference type="Proteomes" id="UP001501425"/>
    </source>
</evidence>
<evidence type="ECO:0000313" key="4">
    <source>
        <dbReference type="Proteomes" id="UP001567571"/>
    </source>
</evidence>
<gene>
    <name evidence="2" type="ORF">ABNG02_15230</name>
    <name evidence="1" type="ORF">GCM10008994_14390</name>
</gene>
<sequence>MPNPDFTAELASIPYEHVIGEPLRAAVEANASASQTAAEYIMELGFTDPVVGDQEPVMVDFTYSKLVIDDVSGDEVPEEHVMSVPLLLLLHIPYFEVENVTIDFNVKLNSVDSYGRSSQFDVEFSKDSELGFDVGFVNGKTKSSVNIGYQSSTRRGKEIKRTYDQRVRVEAGSIEPPEGASRVLTALETAITDSVSEAGE</sequence>
<dbReference type="Proteomes" id="UP001501425">
    <property type="component" value="Unassembled WGS sequence"/>
</dbReference>
<keyword evidence="4" id="KW-1185">Reference proteome</keyword>
<comment type="caution">
    <text evidence="1">The sequence shown here is derived from an EMBL/GenBank/DDBJ whole genome shotgun (WGS) entry which is preliminary data.</text>
</comment>
<evidence type="ECO:0000313" key="1">
    <source>
        <dbReference type="EMBL" id="GAA0540395.1"/>
    </source>
</evidence>
<accession>A0AAV3SS91</accession>
<reference evidence="1" key="1">
    <citation type="journal article" date="2014" name="Int. J. Syst. Evol. Microbiol.">
        <title>Complete genome sequence of Corynebacterium casei LMG S-19264T (=DSM 44701T), isolated from a smear-ripened cheese.</title>
        <authorList>
            <consortium name="US DOE Joint Genome Institute (JGI-PGF)"/>
            <person name="Walter F."/>
            <person name="Albersmeier A."/>
            <person name="Kalinowski J."/>
            <person name="Ruckert C."/>
        </authorList>
    </citation>
    <scope>NUCLEOTIDE SEQUENCE</scope>
    <source>
        <strain evidence="1">JCM 14265</strain>
    </source>
</reference>
<dbReference type="AlphaFoldDB" id="A0AAV3SS91"/>
<reference evidence="2 4" key="3">
    <citation type="submission" date="2024-06" db="EMBL/GenBank/DDBJ databases">
        <title>Halorubrum miltondacostae sp. nov., a potential PHA producer isolated from an inland solar saltern in Rio Maior, Portugal.</title>
        <authorList>
            <person name="Albuquerque L."/>
            <person name="Viver T."/>
            <person name="Barroso C."/>
            <person name="Claudino R."/>
            <person name="Galvan M."/>
            <person name="Simoes G."/>
            <person name="Lobo Da Cunha A."/>
            <person name="Egas C."/>
        </authorList>
    </citation>
    <scope>NUCLEOTIDE SEQUENCE [LARGE SCALE GENOMIC DNA]</scope>
    <source>
        <strain evidence="2 4">DSM 18646</strain>
    </source>
</reference>
<protein>
    <submittedName>
        <fullName evidence="2">DUF2589 domain-containing protein</fullName>
    </submittedName>
</protein>
<dbReference type="Proteomes" id="UP001567571">
    <property type="component" value="Unassembled WGS sequence"/>
</dbReference>
<dbReference type="EMBL" id="JBEDNW010000010">
    <property type="protein sequence ID" value="MEZ3168669.1"/>
    <property type="molecule type" value="Genomic_DNA"/>
</dbReference>
<reference evidence="1" key="2">
    <citation type="submission" date="2023-12" db="EMBL/GenBank/DDBJ databases">
        <authorList>
            <person name="Sun Q."/>
            <person name="Inoue M."/>
        </authorList>
    </citation>
    <scope>NUCLEOTIDE SEQUENCE</scope>
    <source>
        <strain evidence="1">JCM 14265</strain>
    </source>
</reference>
<dbReference type="RefSeq" id="WP_343777877.1">
    <property type="nucleotide sequence ID" value="NZ_BAAADQ010000005.1"/>
</dbReference>